<feature type="domain" description="EF-hand" evidence="2">
    <location>
        <begin position="75"/>
        <end position="110"/>
    </location>
</feature>
<dbReference type="Proteomes" id="UP000693981">
    <property type="component" value="Unassembled WGS sequence"/>
</dbReference>
<keyword evidence="4" id="KW-1185">Reference proteome</keyword>
<evidence type="ECO:0000256" key="1">
    <source>
        <dbReference type="SAM" id="MobiDB-lite"/>
    </source>
</evidence>
<evidence type="ECO:0000313" key="4">
    <source>
        <dbReference type="Proteomes" id="UP000693981"/>
    </source>
</evidence>
<comment type="caution">
    <text evidence="3">The sequence shown here is derived from an EMBL/GenBank/DDBJ whole genome shotgun (WGS) entry which is preliminary data.</text>
</comment>
<protein>
    <recommendedName>
        <fullName evidence="2">EF-hand domain-containing protein</fullName>
    </recommendedName>
</protein>
<name>A0A8T1XA05_9STRA</name>
<dbReference type="PROSITE" id="PS00018">
    <property type="entry name" value="EF_HAND_1"/>
    <property type="match status" value="1"/>
</dbReference>
<dbReference type="OrthoDB" id="72341at2759"/>
<evidence type="ECO:0000313" key="3">
    <source>
        <dbReference type="EMBL" id="KAG7400883.1"/>
    </source>
</evidence>
<dbReference type="InterPro" id="IPR018247">
    <property type="entry name" value="EF_Hand_1_Ca_BS"/>
</dbReference>
<reference evidence="3" key="1">
    <citation type="submission" date="2021-02" db="EMBL/GenBank/DDBJ databases">
        <authorList>
            <person name="Palmer J.M."/>
        </authorList>
    </citation>
    <scope>NUCLEOTIDE SEQUENCE</scope>
    <source>
        <strain evidence="3">SCRP23</strain>
    </source>
</reference>
<feature type="region of interest" description="Disordered" evidence="1">
    <location>
        <begin position="216"/>
        <end position="235"/>
    </location>
</feature>
<dbReference type="AlphaFoldDB" id="A0A8T1XA05"/>
<gene>
    <name evidence="3" type="ORF">PHYBOEH_004095</name>
</gene>
<proteinExistence type="predicted"/>
<dbReference type="InterPro" id="IPR002048">
    <property type="entry name" value="EF_hand_dom"/>
</dbReference>
<dbReference type="GO" id="GO:0005509">
    <property type="term" value="F:calcium ion binding"/>
    <property type="evidence" value="ECO:0007669"/>
    <property type="project" value="InterPro"/>
</dbReference>
<dbReference type="EMBL" id="JAGDFL010000022">
    <property type="protein sequence ID" value="KAG7400883.1"/>
    <property type="molecule type" value="Genomic_DNA"/>
</dbReference>
<organism evidence="3 4">
    <name type="scientific">Phytophthora boehmeriae</name>
    <dbReference type="NCBI Taxonomy" id="109152"/>
    <lineage>
        <taxon>Eukaryota</taxon>
        <taxon>Sar</taxon>
        <taxon>Stramenopiles</taxon>
        <taxon>Oomycota</taxon>
        <taxon>Peronosporomycetes</taxon>
        <taxon>Peronosporales</taxon>
        <taxon>Peronosporaceae</taxon>
        <taxon>Phytophthora</taxon>
    </lineage>
</organism>
<dbReference type="PROSITE" id="PS50222">
    <property type="entry name" value="EF_HAND_2"/>
    <property type="match status" value="1"/>
</dbReference>
<accession>A0A8T1XA05</accession>
<evidence type="ECO:0000259" key="2">
    <source>
        <dbReference type="PROSITE" id="PS50222"/>
    </source>
</evidence>
<sequence length="235" mass="27685">MQTFYTETKAIQQELEMLRVTIYEQEIRFREYELQLKEQQESLEFLVQQVKEIPTFYSSQAAEITEQIPAHLPAWSLVAAKMVWQQFDSDHDGILTRDELSQLKDHLRKNHENIDEILAAIEGSTEHLTAQHLLSFQIGEKEKWQRYCWELEERLHEAMHSSYVKERDLWRTKDAKKEESRKSMLMYIAAQKGKRHYRMRYERPAETAVFPRVTAPKAGKQEGPGAIMKLEGGGD</sequence>